<gene>
    <name evidence="2" type="ORF">SCUCBS95973_009177</name>
</gene>
<organism evidence="2 3">
    <name type="scientific">Sporothrix curviconia</name>
    <dbReference type="NCBI Taxonomy" id="1260050"/>
    <lineage>
        <taxon>Eukaryota</taxon>
        <taxon>Fungi</taxon>
        <taxon>Dikarya</taxon>
        <taxon>Ascomycota</taxon>
        <taxon>Pezizomycotina</taxon>
        <taxon>Sordariomycetes</taxon>
        <taxon>Sordariomycetidae</taxon>
        <taxon>Ophiostomatales</taxon>
        <taxon>Ophiostomataceae</taxon>
        <taxon>Sporothrix</taxon>
    </lineage>
</organism>
<evidence type="ECO:0000313" key="3">
    <source>
        <dbReference type="Proteomes" id="UP001642405"/>
    </source>
</evidence>
<proteinExistence type="predicted"/>
<reference evidence="2 3" key="1">
    <citation type="submission" date="2024-01" db="EMBL/GenBank/DDBJ databases">
        <authorList>
            <person name="Allen C."/>
            <person name="Tagirdzhanova G."/>
        </authorList>
    </citation>
    <scope>NUCLEOTIDE SEQUENCE [LARGE SCALE GENOMIC DNA]</scope>
</reference>
<dbReference type="EMBL" id="CAWUHB010000094">
    <property type="protein sequence ID" value="CAK7235166.1"/>
    <property type="molecule type" value="Genomic_DNA"/>
</dbReference>
<dbReference type="InterPro" id="IPR021036">
    <property type="entry name" value="Ribosomal_mS45"/>
</dbReference>
<dbReference type="Proteomes" id="UP001642405">
    <property type="component" value="Unassembled WGS sequence"/>
</dbReference>
<comment type="caution">
    <text evidence="2">The sequence shown here is derived from an EMBL/GenBank/DDBJ whole genome shotgun (WGS) entry which is preliminary data.</text>
</comment>
<protein>
    <submittedName>
        <fullName evidence="2">Uncharacterized protein</fullName>
    </submittedName>
</protein>
<accession>A0ABP0CTB9</accession>
<feature type="region of interest" description="Disordered" evidence="1">
    <location>
        <begin position="35"/>
        <end position="54"/>
    </location>
</feature>
<evidence type="ECO:0000256" key="1">
    <source>
        <dbReference type="SAM" id="MobiDB-lite"/>
    </source>
</evidence>
<dbReference type="PANTHER" id="PTHR28158">
    <property type="entry name" value="37S RIBOSOMAL PROTEIN S35, MITOCHONDRIAL"/>
    <property type="match status" value="1"/>
</dbReference>
<dbReference type="Pfam" id="PF12298">
    <property type="entry name" value="Bot1p"/>
    <property type="match status" value="1"/>
</dbReference>
<dbReference type="PANTHER" id="PTHR28158:SF1">
    <property type="entry name" value="SMALL RIBOSOMAL SUBUNIT PROTEIN MS45"/>
    <property type="match status" value="1"/>
</dbReference>
<name>A0ABP0CTB9_9PEZI</name>
<keyword evidence="3" id="KW-1185">Reference proteome</keyword>
<feature type="compositionally biased region" description="Low complexity" evidence="1">
    <location>
        <begin position="38"/>
        <end position="54"/>
    </location>
</feature>
<sequence length="397" mass="44049">MPPANTRAALSAATPASASAMASLASTKFASRRTFVTSSSPSSSSSSSFFSAPPSRCARWQTACLPMLTSSRRPLPISARTPPSSILPTSAPSGAAAFSTTRAVSAAKEGEAKMKRERRKKFLDTIAKELFKVKEDEEMTDSVRFRRAAARRYPFPHNKTFQSQKILGESMREAIYRRVCHNSQSIKSVAASSNIDMRRAAAVVRLKEIEKKWEAEGKFLAIPYHDAVHGMIGTHEIFHEDNGVVFENVNEIHSHAYTKQQLFVPTSESRQFNREDAARAFHPRMLSPDKRVPIPELIEVEKDVLSGDLPMRDSMMRLHAKATAEQKALAKADREADAAEEEGTTRVDTDRFQFRIRDINADNVGADGRSPHAVGWRYGVPFDDRKSGQVKIPTRVG</sequence>
<evidence type="ECO:0000313" key="2">
    <source>
        <dbReference type="EMBL" id="CAK7235166.1"/>
    </source>
</evidence>